<dbReference type="AlphaFoldDB" id="A0A6U2DJD7"/>
<dbReference type="InterPro" id="IPR044925">
    <property type="entry name" value="His-Me_finger_sf"/>
</dbReference>
<evidence type="ECO:0000313" key="3">
    <source>
        <dbReference type="EMBL" id="CAD8591855.1"/>
    </source>
</evidence>
<dbReference type="Pfam" id="PF14555">
    <property type="entry name" value="UBA_4"/>
    <property type="match status" value="1"/>
</dbReference>
<name>A0A6U2DJD7_MICPS</name>
<dbReference type="Pfam" id="PF05551">
    <property type="entry name" value="zf-His_Me_endon"/>
    <property type="match status" value="1"/>
</dbReference>
<dbReference type="InterPro" id="IPR044930">
    <property type="entry name" value="Homing_endonuclease_His-Me"/>
</dbReference>
<accession>A0A6U2DJD7</accession>
<protein>
    <recommendedName>
        <fullName evidence="2">Zinc-binding loop region of homing endonuclease domain-containing protein</fullName>
    </recommendedName>
</protein>
<feature type="domain" description="Zinc-binding loop region of homing endonuclease" evidence="2">
    <location>
        <begin position="388"/>
        <end position="455"/>
    </location>
</feature>
<dbReference type="InterPro" id="IPR009060">
    <property type="entry name" value="UBA-like_sf"/>
</dbReference>
<dbReference type="Gene3D" id="3.90.75.10">
    <property type="entry name" value="Homing Intron 3 (I-ppo) Encoded Endonuclease, Chain A"/>
    <property type="match status" value="1"/>
</dbReference>
<organism evidence="3">
    <name type="scientific">Micromonas pusilla</name>
    <name type="common">Picoplanktonic green alga</name>
    <name type="synonym">Chromulina pusilla</name>
    <dbReference type="NCBI Taxonomy" id="38833"/>
    <lineage>
        <taxon>Eukaryota</taxon>
        <taxon>Viridiplantae</taxon>
        <taxon>Chlorophyta</taxon>
        <taxon>Mamiellophyceae</taxon>
        <taxon>Mamiellales</taxon>
        <taxon>Mamiellaceae</taxon>
        <taxon>Micromonas</taxon>
    </lineage>
</organism>
<dbReference type="GO" id="GO:0004519">
    <property type="term" value="F:endonuclease activity"/>
    <property type="evidence" value="ECO:0007669"/>
    <property type="project" value="InterPro"/>
</dbReference>
<dbReference type="EMBL" id="HBEV01011913">
    <property type="protein sequence ID" value="CAD8591856.1"/>
    <property type="molecule type" value="Transcribed_RNA"/>
</dbReference>
<evidence type="ECO:0000259" key="2">
    <source>
        <dbReference type="Pfam" id="PF05551"/>
    </source>
</evidence>
<dbReference type="Gene3D" id="1.10.8.10">
    <property type="entry name" value="DNA helicase RuvA subunit, C-terminal domain"/>
    <property type="match status" value="1"/>
</dbReference>
<evidence type="ECO:0000313" key="4">
    <source>
        <dbReference type="EMBL" id="CAD8591856.1"/>
    </source>
</evidence>
<proteinExistence type="predicted"/>
<reference evidence="3" key="1">
    <citation type="submission" date="2021-01" db="EMBL/GenBank/DDBJ databases">
        <authorList>
            <person name="Corre E."/>
            <person name="Pelletier E."/>
            <person name="Niang G."/>
            <person name="Scheremetjew M."/>
            <person name="Finn R."/>
            <person name="Kale V."/>
            <person name="Holt S."/>
            <person name="Cochrane G."/>
            <person name="Meng A."/>
            <person name="Brown T."/>
            <person name="Cohen L."/>
        </authorList>
    </citation>
    <scope>NUCLEOTIDE SEQUENCE</scope>
    <source>
        <strain evidence="3">CCMP494</strain>
    </source>
</reference>
<feature type="region of interest" description="Disordered" evidence="1">
    <location>
        <begin position="481"/>
        <end position="520"/>
    </location>
</feature>
<dbReference type="SUPFAM" id="SSF46934">
    <property type="entry name" value="UBA-like"/>
    <property type="match status" value="1"/>
</dbReference>
<dbReference type="CDD" id="cd14348">
    <property type="entry name" value="UBA_p47"/>
    <property type="match status" value="1"/>
</dbReference>
<dbReference type="SUPFAM" id="SSF54060">
    <property type="entry name" value="His-Me finger endonucleases"/>
    <property type="match status" value="1"/>
</dbReference>
<sequence>MDAKIAQFCQVTGCADPAKARFFLESSNGEIDAAIDAFYEQGQGDQPIPDTALTEAAGGASGTSTAPPPRDPSIPHQPLGKGKDKKRPKLMIDPPQQKIEELDAETAEAIELLDKHFEGPEKRKWDELNLKERREAIADASRLTPSSNLGRKIKPALRRLRGPRRLGADAMPSIFQPSAPSPNTVRAKKSGFVLSQEQQALLMEDPSNDYSVALTILRDQGNIESFSTSDDQDRRKKITEFYNALGSLLNDNMNYVKEIRGLTSTELAKDFYKPVSRFRGITLEFRKLIDQIYLCRQYSQPFTSFAEDRCWLSPRPELNSLTLKDKQRYTMKVATLSLLQKLADAGDPDSLGKMSEMYLLDDDGKPVQTITGRREGHPKGFREGGFAKRQTSHLCEPAHAGTGRGHSLCYNPAHLVAETKEQNENRKNCLGKMRLPDGTFVNVCPHGTEVDGQWINRCLGERYTSFVWELSDAQNAYLAPGVPRSLPEEPASRSPIAQGAPPATVQPSGMAGWLDLEQRE</sequence>
<gene>
    <name evidence="3" type="ORF">MSP1404_LOCUS9259</name>
    <name evidence="4" type="ORF">MSP1404_LOCUS9260</name>
</gene>
<feature type="region of interest" description="Disordered" evidence="1">
    <location>
        <begin position="42"/>
        <end position="96"/>
    </location>
</feature>
<dbReference type="InterPro" id="IPR008704">
    <property type="entry name" value="Endonuclease_Zinc-binding_loop"/>
</dbReference>
<feature type="compositionally biased region" description="Low complexity" evidence="1">
    <location>
        <begin position="56"/>
        <end position="65"/>
    </location>
</feature>
<evidence type="ECO:0000256" key="1">
    <source>
        <dbReference type="SAM" id="MobiDB-lite"/>
    </source>
</evidence>
<dbReference type="EMBL" id="HBEV01011912">
    <property type="protein sequence ID" value="CAD8591855.1"/>
    <property type="molecule type" value="Transcribed_RNA"/>
</dbReference>